<proteinExistence type="predicted"/>
<accession>A0A284RRH1</accession>
<dbReference type="Proteomes" id="UP000219338">
    <property type="component" value="Unassembled WGS sequence"/>
</dbReference>
<keyword evidence="2" id="KW-1185">Reference proteome</keyword>
<dbReference type="EMBL" id="FUEG01000014">
    <property type="protein sequence ID" value="SJL11369.1"/>
    <property type="molecule type" value="Genomic_DNA"/>
</dbReference>
<dbReference type="AlphaFoldDB" id="A0A284RRH1"/>
<reference evidence="2" key="1">
    <citation type="journal article" date="2017" name="Nat. Ecol. Evol.">
        <title>Genome expansion and lineage-specific genetic innovations in the forest pathogenic fungi Armillaria.</title>
        <authorList>
            <person name="Sipos G."/>
            <person name="Prasanna A.N."/>
            <person name="Walter M.C."/>
            <person name="O'Connor E."/>
            <person name="Balint B."/>
            <person name="Krizsan K."/>
            <person name="Kiss B."/>
            <person name="Hess J."/>
            <person name="Varga T."/>
            <person name="Slot J."/>
            <person name="Riley R."/>
            <person name="Boka B."/>
            <person name="Rigling D."/>
            <person name="Barry K."/>
            <person name="Lee J."/>
            <person name="Mihaltcheva S."/>
            <person name="LaButti K."/>
            <person name="Lipzen A."/>
            <person name="Waldron R."/>
            <person name="Moloney N.M."/>
            <person name="Sperisen C."/>
            <person name="Kredics L."/>
            <person name="Vagvoelgyi C."/>
            <person name="Patrignani A."/>
            <person name="Fitzpatrick D."/>
            <person name="Nagy I."/>
            <person name="Doyle S."/>
            <person name="Anderson J.B."/>
            <person name="Grigoriev I.V."/>
            <person name="Gueldener U."/>
            <person name="Muensterkoetter M."/>
            <person name="Nagy L.G."/>
        </authorList>
    </citation>
    <scope>NUCLEOTIDE SEQUENCE [LARGE SCALE GENOMIC DNA]</scope>
    <source>
        <strain evidence="2">C18/9</strain>
    </source>
</reference>
<gene>
    <name evidence="1" type="ORF">ARMOST_14772</name>
</gene>
<sequence>MTVASSRSHHVVFHPKKKWRQRPTLDSFSQDIIVFYMDLDIESDPWRTRGFLNDRLHVNTELRFLVLSLRRIGLLGYMILPGLTFYG</sequence>
<organism evidence="1 2">
    <name type="scientific">Armillaria ostoyae</name>
    <name type="common">Armillaria root rot fungus</name>
    <dbReference type="NCBI Taxonomy" id="47428"/>
    <lineage>
        <taxon>Eukaryota</taxon>
        <taxon>Fungi</taxon>
        <taxon>Dikarya</taxon>
        <taxon>Basidiomycota</taxon>
        <taxon>Agaricomycotina</taxon>
        <taxon>Agaricomycetes</taxon>
        <taxon>Agaricomycetidae</taxon>
        <taxon>Agaricales</taxon>
        <taxon>Marasmiineae</taxon>
        <taxon>Physalacriaceae</taxon>
        <taxon>Armillaria</taxon>
    </lineage>
</organism>
<evidence type="ECO:0000313" key="2">
    <source>
        <dbReference type="Proteomes" id="UP000219338"/>
    </source>
</evidence>
<protein>
    <submittedName>
        <fullName evidence="1">Uncharacterized protein</fullName>
    </submittedName>
</protein>
<name>A0A284RRH1_ARMOS</name>
<evidence type="ECO:0000313" key="1">
    <source>
        <dbReference type="EMBL" id="SJL11369.1"/>
    </source>
</evidence>